<evidence type="ECO:0000313" key="1">
    <source>
        <dbReference type="EMBL" id="KAI7959212.1"/>
    </source>
</evidence>
<dbReference type="Proteomes" id="UP001060170">
    <property type="component" value="Chromosome 3"/>
</dbReference>
<gene>
    <name evidence="1" type="ORF">MJO28_003003</name>
</gene>
<evidence type="ECO:0000313" key="2">
    <source>
        <dbReference type="Proteomes" id="UP001060170"/>
    </source>
</evidence>
<sequence length="230" mass="26054">MEKSVYHTHSDARESTDPSHDDGSTLKQNRSPREPRLKSVWEQISNRPFRKKMGLISENGRDQIYVGFLAIHLISAICVDLQPLLPHGLQLDGLKRLMNYPLMINAHTTDPNYLWFRWFLVHEALFFVPCFMLGIHGLIKRTPKIYPLLLAYAAAASTTTATSLIVVVWGDHHVPLTPTKLGVLASAYGPFFIIPVVLLIDMYIRIQRLIIRVPSGPSHLSTPIAKKKKK</sequence>
<dbReference type="EMBL" id="CM045867">
    <property type="protein sequence ID" value="KAI7959212.1"/>
    <property type="molecule type" value="Genomic_DNA"/>
</dbReference>
<proteinExistence type="predicted"/>
<accession>A0ACC0ETP3</accession>
<reference evidence="1 2" key="3">
    <citation type="journal article" date="2022" name="Microbiol. Spectr.">
        <title>Folding features and dynamics of 3D genome architecture in plant fungal pathogens.</title>
        <authorList>
            <person name="Xia C."/>
        </authorList>
    </citation>
    <scope>NUCLEOTIDE SEQUENCE [LARGE SCALE GENOMIC DNA]</scope>
    <source>
        <strain evidence="1 2">93-210</strain>
    </source>
</reference>
<protein>
    <submittedName>
        <fullName evidence="1">Uncharacterized protein</fullName>
    </submittedName>
</protein>
<comment type="caution">
    <text evidence="1">The sequence shown here is derived from an EMBL/GenBank/DDBJ whole genome shotgun (WGS) entry which is preliminary data.</text>
</comment>
<name>A0ACC0ETP3_9BASI</name>
<keyword evidence="2" id="KW-1185">Reference proteome</keyword>
<reference evidence="2" key="1">
    <citation type="journal article" date="2018" name="BMC Genomics">
        <title>Genomic insights into host adaptation between the wheat stripe rust pathogen (Puccinia striiformis f. sp. tritici) and the barley stripe rust pathogen (Puccinia striiformis f. sp. hordei).</title>
        <authorList>
            <person name="Xia C."/>
            <person name="Wang M."/>
            <person name="Yin C."/>
            <person name="Cornejo O.E."/>
            <person name="Hulbert S.H."/>
            <person name="Chen X."/>
        </authorList>
    </citation>
    <scope>NUCLEOTIDE SEQUENCE [LARGE SCALE GENOMIC DNA]</scope>
    <source>
        <strain evidence="2">93-210</strain>
    </source>
</reference>
<organism evidence="1 2">
    <name type="scientific">Puccinia striiformis f. sp. tritici</name>
    <dbReference type="NCBI Taxonomy" id="168172"/>
    <lineage>
        <taxon>Eukaryota</taxon>
        <taxon>Fungi</taxon>
        <taxon>Dikarya</taxon>
        <taxon>Basidiomycota</taxon>
        <taxon>Pucciniomycotina</taxon>
        <taxon>Pucciniomycetes</taxon>
        <taxon>Pucciniales</taxon>
        <taxon>Pucciniaceae</taxon>
        <taxon>Puccinia</taxon>
    </lineage>
</organism>
<reference evidence="2" key="2">
    <citation type="journal article" date="2018" name="Mol. Plant Microbe Interact.">
        <title>Genome sequence resources for the wheat stripe rust pathogen (Puccinia striiformis f. sp. tritici) and the barley stripe rust pathogen (Puccinia striiformis f. sp. hordei).</title>
        <authorList>
            <person name="Xia C."/>
            <person name="Wang M."/>
            <person name="Yin C."/>
            <person name="Cornejo O.E."/>
            <person name="Hulbert S.H."/>
            <person name="Chen X."/>
        </authorList>
    </citation>
    <scope>NUCLEOTIDE SEQUENCE [LARGE SCALE GENOMIC DNA]</scope>
    <source>
        <strain evidence="2">93-210</strain>
    </source>
</reference>